<reference evidence="2 3" key="1">
    <citation type="journal article" date="2013" name="ISME J.">
        <title>A metabolic model for members of the genus Tetrasphaera involved in enhanced biological phosphorus removal.</title>
        <authorList>
            <person name="Kristiansen R."/>
            <person name="Nguyen H.T.T."/>
            <person name="Saunders A.M."/>
            <person name="Nielsen J.L."/>
            <person name="Wimmer R."/>
            <person name="Le V.Q."/>
            <person name="McIlroy S.J."/>
            <person name="Petrovski S."/>
            <person name="Seviour R.J."/>
            <person name="Calteau A."/>
            <person name="Nielsen K.L."/>
            <person name="Nielsen P.H."/>
        </authorList>
    </citation>
    <scope>NUCLEOTIDE SEQUENCE [LARGE SCALE GENOMIC DNA]</scope>
    <source>
        <strain evidence="2 3">Ben 74</strain>
    </source>
</reference>
<dbReference type="Proteomes" id="UP000035720">
    <property type="component" value="Unassembled WGS sequence"/>
</dbReference>
<dbReference type="AlphaFoldDB" id="A0A077MGA9"/>
<dbReference type="OrthoDB" id="153031at2"/>
<keyword evidence="3" id="KW-1185">Reference proteome</keyword>
<dbReference type="Pfam" id="PF11271">
    <property type="entry name" value="PorA"/>
    <property type="match status" value="1"/>
</dbReference>
<dbReference type="EMBL" id="CAJC01000191">
    <property type="protein sequence ID" value="CCI54608.1"/>
    <property type="molecule type" value="Genomic_DNA"/>
</dbReference>
<evidence type="ECO:0000313" key="3">
    <source>
        <dbReference type="Proteomes" id="UP000035720"/>
    </source>
</evidence>
<accession>A0A077MGA9</accession>
<organism evidence="2 3">
    <name type="scientific">Nostocoides jenkinsii Ben 74</name>
    <dbReference type="NCBI Taxonomy" id="1193518"/>
    <lineage>
        <taxon>Bacteria</taxon>
        <taxon>Bacillati</taxon>
        <taxon>Actinomycetota</taxon>
        <taxon>Actinomycetes</taxon>
        <taxon>Micrococcales</taxon>
        <taxon>Intrasporangiaceae</taxon>
        <taxon>Nostocoides</taxon>
    </lineage>
</organism>
<comment type="caution">
    <text evidence="2">The sequence shown here is derived from an EMBL/GenBank/DDBJ whole genome shotgun (WGS) entry which is preliminary data.</text>
</comment>
<gene>
    <name evidence="2" type="ORF">BN13_770045</name>
</gene>
<feature type="compositionally biased region" description="Polar residues" evidence="1">
    <location>
        <begin position="312"/>
        <end position="324"/>
    </location>
</feature>
<evidence type="ECO:0000313" key="2">
    <source>
        <dbReference type="EMBL" id="CCI54608.1"/>
    </source>
</evidence>
<proteinExistence type="predicted"/>
<feature type="region of interest" description="Disordered" evidence="1">
    <location>
        <begin position="304"/>
        <end position="334"/>
    </location>
</feature>
<name>A0A077MGA9_9MICO</name>
<dbReference type="STRING" id="1193518.BN13_770045"/>
<dbReference type="RefSeq" id="WP_048547253.1">
    <property type="nucleotide sequence ID" value="NZ_HF571038.1"/>
</dbReference>
<protein>
    <submittedName>
        <fullName evidence="2">Putative conserved membrane protein</fullName>
    </submittedName>
</protein>
<dbReference type="InterPro" id="IPR021424">
    <property type="entry name" value="PorA"/>
</dbReference>
<sequence length="334" mass="35252">MRKILGPLLLGVGGFLLTTALLVLLWVPGQVKKTPLNVDSLTTLTGDASYLGSDRAPVKATSHTVTDGDASSSSTAVFQTFTCLMWNKDGSAPNCVSAEGDDSTLINASTDAFATDRKTGLALSDQEKYLGANASPHDGLVNKFPFGAEQKTYPFWDGILKRAVDAAFVGEEDVNGLATNKYQIKITDEAAEISSGVQGTYSNDKTMWVDPMTGSIIKQTEVQKRVLPDGTAALDMQLAFTDEQIQANVDDAKANGGKLGLVGKLPWIAGLLGLIAAGLGMMLGRQGDGDDEPPAAIAVTRTEEAPAAFGSAEQTRAIPTTEQTAPRRINLEKD</sequence>
<evidence type="ECO:0000256" key="1">
    <source>
        <dbReference type="SAM" id="MobiDB-lite"/>
    </source>
</evidence>